<accession>A0ABS1CSK3</accession>
<feature type="chain" id="PRO_5047056518" evidence="5">
    <location>
        <begin position="29"/>
        <end position="546"/>
    </location>
</feature>
<dbReference type="InterPro" id="IPR000914">
    <property type="entry name" value="SBP_5_dom"/>
</dbReference>
<evidence type="ECO:0000313" key="8">
    <source>
        <dbReference type="Proteomes" id="UP000697995"/>
    </source>
</evidence>
<feature type="signal peptide" evidence="5">
    <location>
        <begin position="1"/>
        <end position="28"/>
    </location>
</feature>
<name>A0ABS1CSK3_9PROT</name>
<dbReference type="Gene3D" id="3.40.190.10">
    <property type="entry name" value="Periplasmic binding protein-like II"/>
    <property type="match status" value="1"/>
</dbReference>
<gene>
    <name evidence="7" type="ORF">CKO45_03810</name>
</gene>
<dbReference type="NCBIfam" id="TIGR04028">
    <property type="entry name" value="SBP_KPN_01854"/>
    <property type="match status" value="1"/>
</dbReference>
<dbReference type="CDD" id="cd08492">
    <property type="entry name" value="PBP2_NikA_DppA_OppA_like_15"/>
    <property type="match status" value="1"/>
</dbReference>
<dbReference type="InterPro" id="IPR023920">
    <property type="entry name" value="ABC_transptr_sub-bd_KPN01854"/>
</dbReference>
<proteinExistence type="inferred from homology"/>
<dbReference type="SUPFAM" id="SSF53850">
    <property type="entry name" value="Periplasmic binding protein-like II"/>
    <property type="match status" value="1"/>
</dbReference>
<dbReference type="Gene3D" id="3.10.105.10">
    <property type="entry name" value="Dipeptide-binding Protein, Domain 3"/>
    <property type="match status" value="1"/>
</dbReference>
<evidence type="ECO:0000313" key="7">
    <source>
        <dbReference type="EMBL" id="MBK1657354.1"/>
    </source>
</evidence>
<evidence type="ECO:0000259" key="6">
    <source>
        <dbReference type="Pfam" id="PF00496"/>
    </source>
</evidence>
<keyword evidence="8" id="KW-1185">Reference proteome</keyword>
<evidence type="ECO:0000256" key="3">
    <source>
        <dbReference type="ARBA" id="ARBA00022448"/>
    </source>
</evidence>
<comment type="similarity">
    <text evidence="2">Belongs to the bacterial solute-binding protein 5 family.</text>
</comment>
<dbReference type="PANTHER" id="PTHR30290:SF9">
    <property type="entry name" value="OLIGOPEPTIDE-BINDING PROTEIN APPA"/>
    <property type="match status" value="1"/>
</dbReference>
<evidence type="ECO:0000256" key="2">
    <source>
        <dbReference type="ARBA" id="ARBA00005695"/>
    </source>
</evidence>
<dbReference type="InterPro" id="IPR039424">
    <property type="entry name" value="SBP_5"/>
</dbReference>
<evidence type="ECO:0000256" key="1">
    <source>
        <dbReference type="ARBA" id="ARBA00004418"/>
    </source>
</evidence>
<organism evidence="7 8">
    <name type="scientific">Paracraurococcus ruber</name>
    <dbReference type="NCBI Taxonomy" id="77675"/>
    <lineage>
        <taxon>Bacteria</taxon>
        <taxon>Pseudomonadati</taxon>
        <taxon>Pseudomonadota</taxon>
        <taxon>Alphaproteobacteria</taxon>
        <taxon>Acetobacterales</taxon>
        <taxon>Roseomonadaceae</taxon>
        <taxon>Paracraurococcus</taxon>
    </lineage>
</organism>
<comment type="subcellular location">
    <subcellularLocation>
        <location evidence="1">Periplasm</location>
    </subcellularLocation>
</comment>
<reference evidence="7 8" key="1">
    <citation type="journal article" date="2020" name="Microorganisms">
        <title>Osmotic Adaptation and Compatible Solute Biosynthesis of Phototrophic Bacteria as Revealed from Genome Analyses.</title>
        <authorList>
            <person name="Imhoff J.F."/>
            <person name="Rahn T."/>
            <person name="Kunzel S."/>
            <person name="Keller A."/>
            <person name="Neulinger S.C."/>
        </authorList>
    </citation>
    <scope>NUCLEOTIDE SEQUENCE [LARGE SCALE GENOMIC DNA]</scope>
    <source>
        <strain evidence="7 8">DSM 15382</strain>
    </source>
</reference>
<sequence>MTMPLRRRETLAAVLASPAILRTLPAEAQPATPVRGGTLIYLEQQTYTQLYPPAGGFYPNGGVLNQITDKLTYQNPRTLEIEPWIAESWTTNADRTEYVFKLRPGVTFSDGTKCDAEAVAKNFDNFGLGNRDLRYPVSEVISNYQRSEVVDPLTVRFVFSRPAPGFLQGTSVIGSGLVSLKTLSTPFDQLGDATKIIGSGPYVVQRQTLGRELVLTARTDYAWGPKLHPHQGRALLDGIRFVVTGEDSVRIGALLAGQAHVIRQIQAYDEKQVKDRGFQLFAPSTRGVNNSVVFRPDNPLVAELAVRRALLHATNAQEIVDTLFSANYPKATSIIASTAQGYINLAEKLTFDPALSAKLFDDAGWTMGPGGVRQKDGKQLVLTAYESPPQPRNKDTLQLVAQQWAKVGVRLNVLAGDLGSRTLDSLDPARTPVAPAMVGRADPDVIRSQYHPLTRNVLLQAGGVATKVQNFADARLNALLDGIASEPDGEKRMALVADVQRYVIDQAYTIPIFEEPQVFAASPRLRGMGFEAVGRPSFYGAWLAAR</sequence>
<dbReference type="InterPro" id="IPR030678">
    <property type="entry name" value="Peptide/Ni-bd"/>
</dbReference>
<dbReference type="Proteomes" id="UP000697995">
    <property type="component" value="Unassembled WGS sequence"/>
</dbReference>
<protein>
    <submittedName>
        <fullName evidence="7">TIGR04028 family ABC transporter substrate-binding protein</fullName>
    </submittedName>
</protein>
<dbReference type="Pfam" id="PF00496">
    <property type="entry name" value="SBP_bac_5"/>
    <property type="match status" value="1"/>
</dbReference>
<evidence type="ECO:0000256" key="5">
    <source>
        <dbReference type="SAM" id="SignalP"/>
    </source>
</evidence>
<feature type="domain" description="Solute-binding protein family 5" evidence="6">
    <location>
        <begin position="80"/>
        <end position="417"/>
    </location>
</feature>
<keyword evidence="4 5" id="KW-0732">Signal</keyword>
<comment type="caution">
    <text evidence="7">The sequence shown here is derived from an EMBL/GenBank/DDBJ whole genome shotgun (WGS) entry which is preliminary data.</text>
</comment>
<dbReference type="PANTHER" id="PTHR30290">
    <property type="entry name" value="PERIPLASMIC BINDING COMPONENT OF ABC TRANSPORTER"/>
    <property type="match status" value="1"/>
</dbReference>
<dbReference type="EMBL" id="NRSG01000015">
    <property type="protein sequence ID" value="MBK1657354.1"/>
    <property type="molecule type" value="Genomic_DNA"/>
</dbReference>
<evidence type="ECO:0000256" key="4">
    <source>
        <dbReference type="ARBA" id="ARBA00022729"/>
    </source>
</evidence>
<keyword evidence="3" id="KW-0813">Transport</keyword>
<dbReference type="PIRSF" id="PIRSF002741">
    <property type="entry name" value="MppA"/>
    <property type="match status" value="1"/>
</dbReference>